<reference evidence="1" key="1">
    <citation type="journal article" date="2012" name="Mol. Plant Microbe Interact.">
        <title>A highly conserved effector in Fusarium oxysporum is required for full virulence on Arabidopsis.</title>
        <authorList>
            <person name="Thatcher L.F."/>
            <person name="Gardiner D.M."/>
            <person name="Kazan K."/>
            <person name="Manners J."/>
        </authorList>
    </citation>
    <scope>NUCLEOTIDE SEQUENCE [LARGE SCALE GENOMIC DNA]</scope>
    <source>
        <strain evidence="1">Fo5176</strain>
    </source>
</reference>
<name>F9FXY6_FUSOF</name>
<sequence>MPEVIAFTKSFMSRENEHAFIRVTANHV</sequence>
<dbReference type="EMBL" id="AFQF01002856">
    <property type="protein sequence ID" value="EGU78221.1"/>
    <property type="molecule type" value="Genomic_DNA"/>
</dbReference>
<evidence type="ECO:0000313" key="1">
    <source>
        <dbReference type="EMBL" id="EGU78221.1"/>
    </source>
</evidence>
<dbReference type="AlphaFoldDB" id="F9FXY6"/>
<comment type="caution">
    <text evidence="1">The sequence shown here is derived from an EMBL/GenBank/DDBJ whole genome shotgun (WGS) entry which is preliminary data.</text>
</comment>
<gene>
    <name evidence="1" type="ORF">FOXB_11268</name>
</gene>
<proteinExistence type="predicted"/>
<protein>
    <submittedName>
        <fullName evidence="1">Uncharacterized protein</fullName>
    </submittedName>
</protein>
<accession>F9FXY6</accession>
<organism evidence="1">
    <name type="scientific">Fusarium oxysporum (strain Fo5176)</name>
    <name type="common">Fusarium vascular wilt</name>
    <dbReference type="NCBI Taxonomy" id="660025"/>
    <lineage>
        <taxon>Eukaryota</taxon>
        <taxon>Fungi</taxon>
        <taxon>Dikarya</taxon>
        <taxon>Ascomycota</taxon>
        <taxon>Pezizomycotina</taxon>
        <taxon>Sordariomycetes</taxon>
        <taxon>Hypocreomycetidae</taxon>
        <taxon>Hypocreales</taxon>
        <taxon>Nectriaceae</taxon>
        <taxon>Fusarium</taxon>
        <taxon>Fusarium oxysporum species complex</taxon>
    </lineage>
</organism>